<dbReference type="InterPro" id="IPR058647">
    <property type="entry name" value="BSH_CzcB-like"/>
</dbReference>
<evidence type="ECO:0000259" key="5">
    <source>
        <dbReference type="Pfam" id="PF25989"/>
    </source>
</evidence>
<keyword evidence="2" id="KW-0732">Signal</keyword>
<name>E8UWY6_TERSS</name>
<feature type="domain" description="CusB-like beta-barrel" evidence="3">
    <location>
        <begin position="269"/>
        <end position="339"/>
    </location>
</feature>
<dbReference type="Pfam" id="PF25973">
    <property type="entry name" value="BSH_CzcB"/>
    <property type="match status" value="1"/>
</dbReference>
<dbReference type="GO" id="GO:0015562">
    <property type="term" value="F:efflux transmembrane transporter activity"/>
    <property type="evidence" value="ECO:0007669"/>
    <property type="project" value="TreeGrafter"/>
</dbReference>
<protein>
    <submittedName>
        <fullName evidence="6">Efflux transporter, RND family, MFP subunit</fullName>
    </submittedName>
</protein>
<dbReference type="Gene3D" id="2.40.30.170">
    <property type="match status" value="1"/>
</dbReference>
<dbReference type="InterPro" id="IPR058637">
    <property type="entry name" value="YknX-like_C"/>
</dbReference>
<feature type="signal peptide" evidence="2">
    <location>
        <begin position="1"/>
        <end position="31"/>
    </location>
</feature>
<dbReference type="GO" id="GO:1990281">
    <property type="term" value="C:efflux pump complex"/>
    <property type="evidence" value="ECO:0007669"/>
    <property type="project" value="TreeGrafter"/>
</dbReference>
<accession>E8UWY6</accession>
<dbReference type="NCBIfam" id="TIGR01730">
    <property type="entry name" value="RND_mfp"/>
    <property type="match status" value="1"/>
</dbReference>
<dbReference type="STRING" id="401053.AciPR4_1042"/>
<feature type="chain" id="PRO_5003228831" evidence="2">
    <location>
        <begin position="32"/>
        <end position="423"/>
    </location>
</feature>
<evidence type="ECO:0000313" key="7">
    <source>
        <dbReference type="Proteomes" id="UP000006844"/>
    </source>
</evidence>
<dbReference type="Pfam" id="PF25989">
    <property type="entry name" value="YknX_C"/>
    <property type="match status" value="1"/>
</dbReference>
<dbReference type="AlphaFoldDB" id="E8UWY6"/>
<dbReference type="eggNOG" id="COG0845">
    <property type="taxonomic scope" value="Bacteria"/>
</dbReference>
<dbReference type="KEGG" id="tsa:AciPR4_1042"/>
<gene>
    <name evidence="6" type="ordered locus">AciPR4_1042</name>
</gene>
<proteinExistence type="inferred from homology"/>
<dbReference type="Proteomes" id="UP000006844">
    <property type="component" value="Chromosome"/>
</dbReference>
<dbReference type="HOGENOM" id="CLU_018816_14_4_0"/>
<dbReference type="PANTHER" id="PTHR30469">
    <property type="entry name" value="MULTIDRUG RESISTANCE PROTEIN MDTA"/>
    <property type="match status" value="1"/>
</dbReference>
<keyword evidence="7" id="KW-1185">Reference proteome</keyword>
<dbReference type="Gene3D" id="2.40.420.20">
    <property type="match status" value="1"/>
</dbReference>
<organism evidence="6 7">
    <name type="scientific">Terriglobus saanensis (strain ATCC BAA-1853 / DSM 23119 / SP1PR4)</name>
    <dbReference type="NCBI Taxonomy" id="401053"/>
    <lineage>
        <taxon>Bacteria</taxon>
        <taxon>Pseudomonadati</taxon>
        <taxon>Acidobacteriota</taxon>
        <taxon>Terriglobia</taxon>
        <taxon>Terriglobales</taxon>
        <taxon>Acidobacteriaceae</taxon>
        <taxon>Terriglobus</taxon>
    </lineage>
</organism>
<dbReference type="Gene3D" id="1.10.287.470">
    <property type="entry name" value="Helix hairpin bin"/>
    <property type="match status" value="2"/>
</dbReference>
<evidence type="ECO:0000313" key="6">
    <source>
        <dbReference type="EMBL" id="ADV81873.1"/>
    </source>
</evidence>
<dbReference type="SUPFAM" id="SSF111369">
    <property type="entry name" value="HlyD-like secretion proteins"/>
    <property type="match status" value="2"/>
</dbReference>
<dbReference type="Gene3D" id="2.40.50.100">
    <property type="match status" value="1"/>
</dbReference>
<dbReference type="Pfam" id="PF25954">
    <property type="entry name" value="Beta-barrel_RND_2"/>
    <property type="match status" value="1"/>
</dbReference>
<evidence type="ECO:0000256" key="1">
    <source>
        <dbReference type="ARBA" id="ARBA00009477"/>
    </source>
</evidence>
<dbReference type="InterPro" id="IPR058792">
    <property type="entry name" value="Beta-barrel_RND_2"/>
</dbReference>
<feature type="domain" description="CzcB-like barrel-sandwich hybrid" evidence="4">
    <location>
        <begin position="69"/>
        <end position="261"/>
    </location>
</feature>
<sequence>MTEMTPTFRVKCATLLAFCVPLALFSGCKKAADSSDTTTLVTVQAEKPEMGEIAEQIAADATLSPLAQASISPKITAPVHQFFVQRGAHVKKGQLLAILENRDLAATALDNQGQFEAAQATYETQTKAQVPEDFAKAQLDVSQAKAQVNLAGEIAAARKKLFTEGAIPGRDYDTAAAALVQAQATYDVAMNHLHSLQNVSRQSALNQAKGQLTSAKGKYLNAEAQVSYSKIQSPIDGVVTDRPLFPGETVASGSTLITVMDTSSLLAKVHLSQIVAQRLALGDKAAVTIPGVDDKVEATVALVSPALDPGSTTVEVWLKVDNRDGRYKAGTPVRTSITGRSVPKAMKIPLTAILSSQEAGKYVMVAGADGAAHKKTVTLGINDGTDVQVLTGIAPNDAVITTGAYGLDEGTKVKVGAAEEDAK</sequence>
<dbReference type="RefSeq" id="WP_013567606.1">
    <property type="nucleotide sequence ID" value="NC_014963.1"/>
</dbReference>
<dbReference type="PANTHER" id="PTHR30469:SF33">
    <property type="entry name" value="SLR1207 PROTEIN"/>
    <property type="match status" value="1"/>
</dbReference>
<dbReference type="InterPro" id="IPR006143">
    <property type="entry name" value="RND_pump_MFP"/>
</dbReference>
<feature type="domain" description="YknX-like C-terminal permuted SH3-like" evidence="5">
    <location>
        <begin position="346"/>
        <end position="415"/>
    </location>
</feature>
<evidence type="ECO:0000259" key="4">
    <source>
        <dbReference type="Pfam" id="PF25973"/>
    </source>
</evidence>
<evidence type="ECO:0000256" key="2">
    <source>
        <dbReference type="SAM" id="SignalP"/>
    </source>
</evidence>
<reference evidence="6 7" key="1">
    <citation type="journal article" date="2012" name="Stand. Genomic Sci.">
        <title>Complete genome sequence of Terriglobus saanensis type strain SP1PR4(T), an Acidobacteria from tundra soil.</title>
        <authorList>
            <person name="Rawat S.R."/>
            <person name="Mannisto M.K."/>
            <person name="Starovoytov V."/>
            <person name="Goodwin L."/>
            <person name="Nolan M."/>
            <person name="Hauser L."/>
            <person name="Land M."/>
            <person name="Davenport K.W."/>
            <person name="Woyke T."/>
            <person name="Haggblom M.M."/>
        </authorList>
    </citation>
    <scope>NUCLEOTIDE SEQUENCE</scope>
    <source>
        <strain evidence="7">ATCC BAA-1853 / DSM 23119 / SP1PR4</strain>
    </source>
</reference>
<evidence type="ECO:0000259" key="3">
    <source>
        <dbReference type="Pfam" id="PF25954"/>
    </source>
</evidence>
<comment type="similarity">
    <text evidence="1">Belongs to the membrane fusion protein (MFP) (TC 8.A.1) family.</text>
</comment>
<dbReference type="EMBL" id="CP002467">
    <property type="protein sequence ID" value="ADV81873.1"/>
    <property type="molecule type" value="Genomic_DNA"/>
</dbReference>